<dbReference type="EMBL" id="WTYE01000001">
    <property type="protein sequence ID" value="MXP33038.1"/>
    <property type="molecule type" value="Genomic_DNA"/>
</dbReference>
<keyword evidence="2" id="KW-1133">Transmembrane helix</keyword>
<organism evidence="4 5">
    <name type="scientific">Parerythrobacter jejuensis</name>
    <dbReference type="NCBI Taxonomy" id="795812"/>
    <lineage>
        <taxon>Bacteria</taxon>
        <taxon>Pseudomonadati</taxon>
        <taxon>Pseudomonadota</taxon>
        <taxon>Alphaproteobacteria</taxon>
        <taxon>Sphingomonadales</taxon>
        <taxon>Erythrobacteraceae</taxon>
        <taxon>Parerythrobacter</taxon>
    </lineage>
</organism>
<reference evidence="4 5" key="1">
    <citation type="submission" date="2019-12" db="EMBL/GenBank/DDBJ databases">
        <title>Genomic-based taxomic classification of the family Erythrobacteraceae.</title>
        <authorList>
            <person name="Xu L."/>
        </authorList>
    </citation>
    <scope>NUCLEOTIDE SEQUENCE [LARGE SCALE GENOMIC DNA]</scope>
    <source>
        <strain evidence="4 5">JCM 16677</strain>
    </source>
</reference>
<protein>
    <submittedName>
        <fullName evidence="4">Energy transducer TonB</fullName>
    </submittedName>
</protein>
<proteinExistence type="predicted"/>
<evidence type="ECO:0000313" key="3">
    <source>
        <dbReference type="EMBL" id="MXP30278.1"/>
    </source>
</evidence>
<dbReference type="AlphaFoldDB" id="A0A845B230"/>
<gene>
    <name evidence="3" type="ORF">GRI94_00410</name>
    <name evidence="4" type="ORF">GRI94_14500</name>
</gene>
<dbReference type="EMBL" id="WTYE01000001">
    <property type="protein sequence ID" value="MXP30278.1"/>
    <property type="molecule type" value="Genomic_DNA"/>
</dbReference>
<comment type="caution">
    <text evidence="4">The sequence shown here is derived from an EMBL/GenBank/DDBJ whole genome shotgun (WGS) entry which is preliminary data.</text>
</comment>
<feature type="compositionally biased region" description="Pro residues" evidence="1">
    <location>
        <begin position="77"/>
        <end position="93"/>
    </location>
</feature>
<keyword evidence="2" id="KW-0472">Membrane</keyword>
<accession>A0A845B230</accession>
<dbReference type="Gene3D" id="3.30.1150.10">
    <property type="match status" value="1"/>
</dbReference>
<dbReference type="Proteomes" id="UP000446786">
    <property type="component" value="Unassembled WGS sequence"/>
</dbReference>
<feature type="compositionally biased region" description="Low complexity" evidence="1">
    <location>
        <begin position="94"/>
        <end position="125"/>
    </location>
</feature>
<dbReference type="RefSeq" id="WP_160777841.1">
    <property type="nucleotide sequence ID" value="NZ_BAAAZF010000001.1"/>
</dbReference>
<evidence type="ECO:0000256" key="1">
    <source>
        <dbReference type="SAM" id="MobiDB-lite"/>
    </source>
</evidence>
<keyword evidence="5" id="KW-1185">Reference proteome</keyword>
<feature type="transmembrane region" description="Helical" evidence="2">
    <location>
        <begin position="12"/>
        <end position="30"/>
    </location>
</feature>
<feature type="region of interest" description="Disordered" evidence="1">
    <location>
        <begin position="51"/>
        <end position="166"/>
    </location>
</feature>
<keyword evidence="2" id="KW-0812">Transmembrane</keyword>
<feature type="compositionally biased region" description="Pro residues" evidence="1">
    <location>
        <begin position="126"/>
        <end position="136"/>
    </location>
</feature>
<name>A0A845B230_9SPHN</name>
<dbReference type="OrthoDB" id="7161229at2"/>
<sequence length="271" mass="29122">MAAIALSREEGLGLGVAVALHVALVAVLLLQPESREAVEMPERVTVNLAEDVGLKAQAPQIVPESRAATAPELSDQPSPPPPEPQVAPQPPQPRATTAPRPRPTTRATPRPRATTAPRPRQTSAPRPRPTRAPAPPRASNLGDNFLDGAGSSTRTQETRIPASQIGASAKASLVQAIARKIKPEWQPPSGPEVEDIVTVLQFRLNEDGSLAGRPRVVRQRGINDVNRAQAGRHAEQAIRAVQLAAPFDLPPEYYNAWKNVSAFSFDWKLSQ</sequence>
<evidence type="ECO:0000256" key="2">
    <source>
        <dbReference type="SAM" id="Phobius"/>
    </source>
</evidence>
<evidence type="ECO:0000313" key="5">
    <source>
        <dbReference type="Proteomes" id="UP000446786"/>
    </source>
</evidence>
<evidence type="ECO:0000313" key="4">
    <source>
        <dbReference type="EMBL" id="MXP33038.1"/>
    </source>
</evidence>